<organism evidence="1 2">
    <name type="scientific">Campylobacter concisus</name>
    <dbReference type="NCBI Taxonomy" id="199"/>
    <lineage>
        <taxon>Bacteria</taxon>
        <taxon>Pseudomonadati</taxon>
        <taxon>Campylobacterota</taxon>
        <taxon>Epsilonproteobacteria</taxon>
        <taxon>Campylobacterales</taxon>
        <taxon>Campylobacteraceae</taxon>
        <taxon>Campylobacter</taxon>
    </lineage>
</organism>
<evidence type="ECO:0000313" key="1">
    <source>
        <dbReference type="EMBL" id="ALF47461.1"/>
    </source>
</evidence>
<gene>
    <name evidence="1" type="ORF">CCON33237_0774</name>
</gene>
<dbReference type="PATRIC" id="fig|199.248.peg.803"/>
<dbReference type="KEGG" id="ccoc:CCON33237_0774"/>
<dbReference type="AlphaFoldDB" id="A0A0M4TB26"/>
<dbReference type="EMBL" id="CP012541">
    <property type="protein sequence ID" value="ALF47461.1"/>
    <property type="molecule type" value="Genomic_DNA"/>
</dbReference>
<dbReference type="Pfam" id="PF04463">
    <property type="entry name" value="2-thiour_desulf"/>
    <property type="match status" value="1"/>
</dbReference>
<proteinExistence type="predicted"/>
<accession>A0A0M4TB26</accession>
<dbReference type="PANTHER" id="PTHR30087">
    <property type="entry name" value="INNER MEMBRANE PROTEIN"/>
    <property type="match status" value="1"/>
</dbReference>
<dbReference type="PANTHER" id="PTHR30087:SF1">
    <property type="entry name" value="HYPOTHETICAL CYTOSOLIC PROTEIN"/>
    <property type="match status" value="1"/>
</dbReference>
<protein>
    <submittedName>
        <fullName evidence="1">Putative DUF523 domain protein</fullName>
    </submittedName>
</protein>
<name>A0A0M4TB26_9BACT</name>
<dbReference type="Proteomes" id="UP000066049">
    <property type="component" value="Chromosome"/>
</dbReference>
<dbReference type="GeneID" id="28662448"/>
<reference evidence="2" key="1">
    <citation type="submission" date="2015-08" db="EMBL/GenBank/DDBJ databases">
        <title>Comparative genomics of the Campylobacter concisus group.</title>
        <authorList>
            <person name="Miller W.G."/>
            <person name="Yee E."/>
            <person name="Chapman M.H."/>
            <person name="Huynh S."/>
            <person name="Bono J.L."/>
            <person name="On S.L.W."/>
            <person name="St Leger J."/>
            <person name="Foster G."/>
            <person name="Parker C.T."/>
        </authorList>
    </citation>
    <scope>NUCLEOTIDE SEQUENCE [LARGE SCALE GENOMIC DNA]</scope>
    <source>
        <strain evidence="2">ATCC 33237</strain>
    </source>
</reference>
<dbReference type="RefSeq" id="WP_054196477.1">
    <property type="nucleotide sequence ID" value="NZ_CABMKQ010000064.1"/>
</dbReference>
<dbReference type="InterPro" id="IPR007553">
    <property type="entry name" value="2-thiour_desulf"/>
</dbReference>
<evidence type="ECO:0000313" key="2">
    <source>
        <dbReference type="Proteomes" id="UP000066049"/>
    </source>
</evidence>
<sequence>MREKILISACLVGINCKFNGENNLLNKDVLDEISKRYHLLFVCPEVYGGLSTPREPAEMKNGAVVCKFSGKDVSENFKKGAEICLKIAKLNGCKKAILKSKSPSCGSGQIYDGSFSKRLISGDGITAKLLKENEILVYSEDEIVGLDV</sequence>